<dbReference type="Proteomes" id="UP001243212">
    <property type="component" value="Unassembled WGS sequence"/>
</dbReference>
<gene>
    <name evidence="5" type="ORF">J2S70_000286</name>
</gene>
<sequence>MTLQNEAANVHERNVQPELAVEAKDLAFSYGRFPVLKDIDFSLPMGEAVVITGENGCGKSTLLKVIIGQLEANEGSLTVMGQKVRAERPLKEVGYVPQANVMARISFPVTVQELAVQGLAREFGPVKIPRKQHLQRTAEAIEKMGLEDFLHVPFSELSGGLQQRVMITRALLADPKLLVLDEPTTGVDKESRADFLDILHGLNKDEGITILIVTHDVDTVHHHLDVSTTYLLEEGRLTK</sequence>
<evidence type="ECO:0000313" key="5">
    <source>
        <dbReference type="EMBL" id="MDP9805704.1"/>
    </source>
</evidence>
<keyword evidence="2" id="KW-0547">Nucleotide-binding</keyword>
<dbReference type="SMART" id="SM00382">
    <property type="entry name" value="AAA"/>
    <property type="match status" value="1"/>
</dbReference>
<dbReference type="InterPro" id="IPR003439">
    <property type="entry name" value="ABC_transporter-like_ATP-bd"/>
</dbReference>
<feature type="domain" description="ABC transporter" evidence="4">
    <location>
        <begin position="21"/>
        <end position="239"/>
    </location>
</feature>
<dbReference type="InterPro" id="IPR027417">
    <property type="entry name" value="P-loop_NTPase"/>
</dbReference>
<evidence type="ECO:0000256" key="3">
    <source>
        <dbReference type="ARBA" id="ARBA00022840"/>
    </source>
</evidence>
<evidence type="ECO:0000313" key="6">
    <source>
        <dbReference type="Proteomes" id="UP001243212"/>
    </source>
</evidence>
<dbReference type="EC" id="3.6.3.-" evidence="5"/>
<dbReference type="InterPro" id="IPR050153">
    <property type="entry name" value="Metal_Ion_Import_ABC"/>
</dbReference>
<protein>
    <submittedName>
        <fullName evidence="5">Zinc transport system ATP-binding protein</fullName>
        <ecNumber evidence="5">3.6.3.-</ecNumber>
    </submittedName>
</protein>
<reference evidence="5 6" key="1">
    <citation type="submission" date="2023-07" db="EMBL/GenBank/DDBJ databases">
        <title>Sequencing the genomes of 1000 actinobacteria strains.</title>
        <authorList>
            <person name="Klenk H.-P."/>
        </authorList>
    </citation>
    <scope>NUCLEOTIDE SEQUENCE [LARGE SCALE GENOMIC DNA]</scope>
    <source>
        <strain evidence="5 6">DSM 17163</strain>
    </source>
</reference>
<dbReference type="GO" id="GO:0005524">
    <property type="term" value="F:ATP binding"/>
    <property type="evidence" value="ECO:0007669"/>
    <property type="project" value="UniProtKB-KW"/>
</dbReference>
<keyword evidence="1" id="KW-0813">Transport</keyword>
<dbReference type="Pfam" id="PF00005">
    <property type="entry name" value="ABC_tran"/>
    <property type="match status" value="1"/>
</dbReference>
<dbReference type="InterPro" id="IPR003593">
    <property type="entry name" value="AAA+_ATPase"/>
</dbReference>
<evidence type="ECO:0000259" key="4">
    <source>
        <dbReference type="PROSITE" id="PS50893"/>
    </source>
</evidence>
<dbReference type="PROSITE" id="PS50893">
    <property type="entry name" value="ABC_TRANSPORTER_2"/>
    <property type="match status" value="1"/>
</dbReference>
<comment type="caution">
    <text evidence="5">The sequence shown here is derived from an EMBL/GenBank/DDBJ whole genome shotgun (WGS) entry which is preliminary data.</text>
</comment>
<dbReference type="RefSeq" id="WP_307681970.1">
    <property type="nucleotide sequence ID" value="NZ_JAUSQX010000001.1"/>
</dbReference>
<evidence type="ECO:0000256" key="2">
    <source>
        <dbReference type="ARBA" id="ARBA00022741"/>
    </source>
</evidence>
<keyword evidence="5" id="KW-0378">Hydrolase</keyword>
<dbReference type="SUPFAM" id="SSF52540">
    <property type="entry name" value="P-loop containing nucleoside triphosphate hydrolases"/>
    <property type="match status" value="1"/>
</dbReference>
<keyword evidence="6" id="KW-1185">Reference proteome</keyword>
<dbReference type="EMBL" id="JAUSQX010000001">
    <property type="protein sequence ID" value="MDP9805704.1"/>
    <property type="molecule type" value="Genomic_DNA"/>
</dbReference>
<accession>A0ABT9NE91</accession>
<organism evidence="5 6">
    <name type="scientific">Trueperella bonasi</name>
    <dbReference type="NCBI Taxonomy" id="312286"/>
    <lineage>
        <taxon>Bacteria</taxon>
        <taxon>Bacillati</taxon>
        <taxon>Actinomycetota</taxon>
        <taxon>Actinomycetes</taxon>
        <taxon>Actinomycetales</taxon>
        <taxon>Actinomycetaceae</taxon>
        <taxon>Trueperella</taxon>
    </lineage>
</organism>
<proteinExistence type="predicted"/>
<keyword evidence="3 5" id="KW-0067">ATP-binding</keyword>
<name>A0ABT9NE91_9ACTO</name>
<dbReference type="PANTHER" id="PTHR42734">
    <property type="entry name" value="METAL TRANSPORT SYSTEM ATP-BINDING PROTEIN TM_0124-RELATED"/>
    <property type="match status" value="1"/>
</dbReference>
<dbReference type="GO" id="GO:0016787">
    <property type="term" value="F:hydrolase activity"/>
    <property type="evidence" value="ECO:0007669"/>
    <property type="project" value="UniProtKB-KW"/>
</dbReference>
<evidence type="ECO:0000256" key="1">
    <source>
        <dbReference type="ARBA" id="ARBA00022448"/>
    </source>
</evidence>
<dbReference type="Gene3D" id="3.40.50.300">
    <property type="entry name" value="P-loop containing nucleotide triphosphate hydrolases"/>
    <property type="match status" value="1"/>
</dbReference>